<evidence type="ECO:0000256" key="1">
    <source>
        <dbReference type="SAM" id="MobiDB-lite"/>
    </source>
</evidence>
<evidence type="ECO:0000313" key="2">
    <source>
        <dbReference type="EMBL" id="MBO8440943.1"/>
    </source>
</evidence>
<sequence>MEWSFKELSTYDEPLKVNIQLNIKNIMKERFPDLIIDITPVKVDGYLTLDNDDAILSAHVCGEVTVPSSRSLEPVVLPIDFEMNEIYINDEQHLNRYDEDETVIILDQPVIVLEDGVIDNIVAQIPIQVLTEEEKLNDNLPSGDGWNVISEDDYSSKSKKKIDPRLSKLKDILSDNDDK</sequence>
<reference evidence="2" key="1">
    <citation type="submission" date="2020-10" db="EMBL/GenBank/DDBJ databases">
        <authorList>
            <person name="Gilroy R."/>
        </authorList>
    </citation>
    <scope>NUCLEOTIDE SEQUENCE</scope>
    <source>
        <strain evidence="2">C6-149</strain>
    </source>
</reference>
<comment type="caution">
    <text evidence="2">The sequence shown here is derived from an EMBL/GenBank/DDBJ whole genome shotgun (WGS) entry which is preliminary data.</text>
</comment>
<organism evidence="2 3">
    <name type="scientific">Candidatus Gallilactobacillus intestinavium</name>
    <dbReference type="NCBI Taxonomy" id="2840838"/>
    <lineage>
        <taxon>Bacteria</taxon>
        <taxon>Bacillati</taxon>
        <taxon>Bacillota</taxon>
        <taxon>Bacilli</taxon>
        <taxon>Lactobacillales</taxon>
        <taxon>Lactobacillaceae</taxon>
        <taxon>Lactobacillaceae incertae sedis</taxon>
        <taxon>Candidatus Gallilactobacillus</taxon>
    </lineage>
</organism>
<gene>
    <name evidence="2" type="ORF">IAA89_00615</name>
</gene>
<dbReference type="Pfam" id="PF02620">
    <property type="entry name" value="YceD"/>
    <property type="match status" value="1"/>
</dbReference>
<dbReference type="Proteomes" id="UP000823614">
    <property type="component" value="Unassembled WGS sequence"/>
</dbReference>
<dbReference type="AlphaFoldDB" id="A0A9D9H8U8"/>
<accession>A0A9D9H8U8</accession>
<proteinExistence type="predicted"/>
<reference evidence="2" key="2">
    <citation type="journal article" date="2021" name="PeerJ">
        <title>Extensive microbial diversity within the chicken gut microbiome revealed by metagenomics and culture.</title>
        <authorList>
            <person name="Gilroy R."/>
            <person name="Ravi A."/>
            <person name="Getino M."/>
            <person name="Pursley I."/>
            <person name="Horton D.L."/>
            <person name="Alikhan N.F."/>
            <person name="Baker D."/>
            <person name="Gharbi K."/>
            <person name="Hall N."/>
            <person name="Watson M."/>
            <person name="Adriaenssens E.M."/>
            <person name="Foster-Nyarko E."/>
            <person name="Jarju S."/>
            <person name="Secka A."/>
            <person name="Antonio M."/>
            <person name="Oren A."/>
            <person name="Chaudhuri R.R."/>
            <person name="La Ragione R."/>
            <person name="Hildebrand F."/>
            <person name="Pallen M.J."/>
        </authorList>
    </citation>
    <scope>NUCLEOTIDE SEQUENCE</scope>
    <source>
        <strain evidence="2">C6-149</strain>
    </source>
</reference>
<evidence type="ECO:0000313" key="3">
    <source>
        <dbReference type="Proteomes" id="UP000823614"/>
    </source>
</evidence>
<feature type="region of interest" description="Disordered" evidence="1">
    <location>
        <begin position="141"/>
        <end position="161"/>
    </location>
</feature>
<dbReference type="InterPro" id="IPR003772">
    <property type="entry name" value="YceD"/>
</dbReference>
<name>A0A9D9H8U8_9LACO</name>
<dbReference type="EMBL" id="JADIMP010000013">
    <property type="protein sequence ID" value="MBO8440943.1"/>
    <property type="molecule type" value="Genomic_DNA"/>
</dbReference>
<protein>
    <submittedName>
        <fullName evidence="2">DUF177 domain-containing protein</fullName>
    </submittedName>
</protein>